<proteinExistence type="inferred from homology"/>
<comment type="subcellular location">
    <subcellularLocation>
        <location evidence="1 7">Cell membrane</location>
        <topology evidence="1 7">Multi-pass membrane protein</topology>
    </subcellularLocation>
</comment>
<dbReference type="InterPro" id="IPR000515">
    <property type="entry name" value="MetI-like"/>
</dbReference>
<feature type="transmembrane region" description="Helical" evidence="7">
    <location>
        <begin position="135"/>
        <end position="160"/>
    </location>
</feature>
<dbReference type="GO" id="GO:0005524">
    <property type="term" value="F:ATP binding"/>
    <property type="evidence" value="ECO:0007669"/>
    <property type="project" value="UniProtKB-KW"/>
</dbReference>
<dbReference type="PANTHER" id="PTHR30450:SF14">
    <property type="entry name" value="TRANSPORTER, PERMEASE PROTEIN, PUTATIVE-RELATED"/>
    <property type="match status" value="1"/>
</dbReference>
<evidence type="ECO:0000256" key="6">
    <source>
        <dbReference type="ARBA" id="ARBA00023136"/>
    </source>
</evidence>
<evidence type="ECO:0000256" key="2">
    <source>
        <dbReference type="ARBA" id="ARBA00022448"/>
    </source>
</evidence>
<evidence type="ECO:0000256" key="4">
    <source>
        <dbReference type="ARBA" id="ARBA00022692"/>
    </source>
</evidence>
<keyword evidence="9" id="KW-0547">Nucleotide-binding</keyword>
<keyword evidence="6 7" id="KW-0472">Membrane</keyword>
<organism evidence="9 10">
    <name type="scientific">Aeromicrobium erythreum</name>
    <dbReference type="NCBI Taxonomy" id="2041"/>
    <lineage>
        <taxon>Bacteria</taxon>
        <taxon>Bacillati</taxon>
        <taxon>Actinomycetota</taxon>
        <taxon>Actinomycetes</taxon>
        <taxon>Propionibacteriales</taxon>
        <taxon>Nocardioidaceae</taxon>
        <taxon>Aeromicrobium</taxon>
    </lineage>
</organism>
<dbReference type="PATRIC" id="fig|2041.4.peg.498"/>
<evidence type="ECO:0000256" key="1">
    <source>
        <dbReference type="ARBA" id="ARBA00004651"/>
    </source>
</evidence>
<dbReference type="GO" id="GO:0005886">
    <property type="term" value="C:plasma membrane"/>
    <property type="evidence" value="ECO:0007669"/>
    <property type="project" value="UniProtKB-SubCell"/>
</dbReference>
<dbReference type="STRING" id="2041.AERYTH_02355"/>
<feature type="transmembrane region" description="Helical" evidence="7">
    <location>
        <begin position="20"/>
        <end position="42"/>
    </location>
</feature>
<keyword evidence="3" id="KW-1003">Cell membrane</keyword>
<evidence type="ECO:0000256" key="3">
    <source>
        <dbReference type="ARBA" id="ARBA00022475"/>
    </source>
</evidence>
<gene>
    <name evidence="9" type="ORF">AERYTH_02355</name>
</gene>
<evidence type="ECO:0000259" key="8">
    <source>
        <dbReference type="PROSITE" id="PS50928"/>
    </source>
</evidence>
<dbReference type="EMBL" id="CP011502">
    <property type="protein sequence ID" value="ALX03620.1"/>
    <property type="molecule type" value="Genomic_DNA"/>
</dbReference>
<dbReference type="InterPro" id="IPR051322">
    <property type="entry name" value="AA_ABC_Transporter_Permease"/>
</dbReference>
<reference evidence="9 10" key="1">
    <citation type="journal article" date="1991" name="Int. J. Syst. Bacteriol.">
        <title>Description of the erythromycin-producing bacterium Arthrobacter sp. strain NRRL B-3381 as Aeromicrobium erythreum gen. nov., sp. nov.</title>
        <authorList>
            <person name="Miller E.S."/>
            <person name="Woese C.R."/>
            <person name="Brenner S."/>
        </authorList>
    </citation>
    <scope>NUCLEOTIDE SEQUENCE [LARGE SCALE GENOMIC DNA]</scope>
    <source>
        <strain evidence="9 10">AR18</strain>
    </source>
</reference>
<evidence type="ECO:0000256" key="5">
    <source>
        <dbReference type="ARBA" id="ARBA00022989"/>
    </source>
</evidence>
<keyword evidence="2 7" id="KW-0813">Transport</keyword>
<dbReference type="KEGG" id="aer:AERYTH_02355"/>
<sequence length="219" mass="22883">MDRVLELRSELLTALWETLYLVAGGLTIGGLLGLVIGTTLYVTRAGGIAPNRVVNVLLNVVVNTFRPIPFILLAVGLQPIARAVVGTGIGNTMAIIAVVFGAAFGIGRIVEQNLVSVPPGVLEAARAMGASRTRVVLTVLLPEAFGPLILGYAFAFVAVVDMTAVVGTVGGGGLGNFALTYGYRQFDPWVTWTAIAVVVVLVQLGQFAANAAARKVLRR</sequence>
<dbReference type="SUPFAM" id="SSF161098">
    <property type="entry name" value="MetI-like"/>
    <property type="match status" value="1"/>
</dbReference>
<accession>A0A0U4B6W7</accession>
<evidence type="ECO:0000313" key="9">
    <source>
        <dbReference type="EMBL" id="ALX03620.1"/>
    </source>
</evidence>
<dbReference type="GO" id="GO:0048473">
    <property type="term" value="P:D-methionine transmembrane transport"/>
    <property type="evidence" value="ECO:0007669"/>
    <property type="project" value="TreeGrafter"/>
</dbReference>
<keyword evidence="5 7" id="KW-1133">Transmembrane helix</keyword>
<dbReference type="Proteomes" id="UP000067689">
    <property type="component" value="Chromosome"/>
</dbReference>
<comment type="similarity">
    <text evidence="7">Belongs to the binding-protein-dependent transport system permease family.</text>
</comment>
<dbReference type="PROSITE" id="PS50928">
    <property type="entry name" value="ABC_TM1"/>
    <property type="match status" value="1"/>
</dbReference>
<dbReference type="CDD" id="cd06261">
    <property type="entry name" value="TM_PBP2"/>
    <property type="match status" value="1"/>
</dbReference>
<dbReference type="PANTHER" id="PTHR30450">
    <property type="entry name" value="ABC TRANSPORTER PERMEASE"/>
    <property type="match status" value="1"/>
</dbReference>
<feature type="transmembrane region" description="Helical" evidence="7">
    <location>
        <begin position="189"/>
        <end position="213"/>
    </location>
</feature>
<evidence type="ECO:0000256" key="7">
    <source>
        <dbReference type="RuleBase" id="RU363032"/>
    </source>
</evidence>
<dbReference type="Pfam" id="PF00528">
    <property type="entry name" value="BPD_transp_1"/>
    <property type="match status" value="1"/>
</dbReference>
<feature type="domain" description="ABC transmembrane type-1" evidence="8">
    <location>
        <begin position="15"/>
        <end position="210"/>
    </location>
</feature>
<keyword evidence="9" id="KW-0067">ATP-binding</keyword>
<dbReference type="InterPro" id="IPR035906">
    <property type="entry name" value="MetI-like_sf"/>
</dbReference>
<feature type="transmembrane region" description="Helical" evidence="7">
    <location>
        <begin position="83"/>
        <end position="106"/>
    </location>
</feature>
<dbReference type="Gene3D" id="1.10.3720.10">
    <property type="entry name" value="MetI-like"/>
    <property type="match status" value="1"/>
</dbReference>
<dbReference type="AlphaFoldDB" id="A0A0U4B6W7"/>
<keyword evidence="10" id="KW-1185">Reference proteome</keyword>
<dbReference type="OrthoDB" id="9793490at2"/>
<name>A0A0U4B6W7_9ACTN</name>
<dbReference type="RefSeq" id="WP_067854158.1">
    <property type="nucleotide sequence ID" value="NZ_CP011502.1"/>
</dbReference>
<keyword evidence="4 7" id="KW-0812">Transmembrane</keyword>
<feature type="transmembrane region" description="Helical" evidence="7">
    <location>
        <begin position="54"/>
        <end position="77"/>
    </location>
</feature>
<protein>
    <submittedName>
        <fullName evidence="9">Methionine ABC transporter ATP-binding protein</fullName>
    </submittedName>
</protein>
<evidence type="ECO:0000313" key="10">
    <source>
        <dbReference type="Proteomes" id="UP000067689"/>
    </source>
</evidence>